<name>A0ABQ3EJE6_9GAMM</name>
<evidence type="ECO:0000313" key="1">
    <source>
        <dbReference type="EMBL" id="GHB34273.1"/>
    </source>
</evidence>
<sequence>MVIVGALIGSGAANAQPAGEAGSRAPTWRLGAFASATDQGYVDADDEVRAFPLIWFDGERLFFHATEGGVRLFRNEIADSPLIEDDHATSLRLGVSYAF</sequence>
<dbReference type="EMBL" id="BMZI01000010">
    <property type="protein sequence ID" value="GHB34273.1"/>
    <property type="molecule type" value="Genomic_DNA"/>
</dbReference>
<reference evidence="2" key="1">
    <citation type="journal article" date="2019" name="Int. J. Syst. Evol. Microbiol.">
        <title>The Global Catalogue of Microorganisms (GCM) 10K type strain sequencing project: providing services to taxonomists for standard genome sequencing and annotation.</title>
        <authorList>
            <consortium name="The Broad Institute Genomics Platform"/>
            <consortium name="The Broad Institute Genome Sequencing Center for Infectious Disease"/>
            <person name="Wu L."/>
            <person name="Ma J."/>
        </authorList>
    </citation>
    <scope>NUCLEOTIDE SEQUENCE [LARGE SCALE GENOMIC DNA]</scope>
    <source>
        <strain evidence="2">KCTC 32998</strain>
    </source>
</reference>
<comment type="caution">
    <text evidence="1">The sequence shown here is derived from an EMBL/GenBank/DDBJ whole genome shotgun (WGS) entry which is preliminary data.</text>
</comment>
<evidence type="ECO:0000313" key="2">
    <source>
        <dbReference type="Proteomes" id="UP000646745"/>
    </source>
</evidence>
<accession>A0ABQ3EJE6</accession>
<gene>
    <name evidence="1" type="ORF">GCM10009038_36710</name>
</gene>
<dbReference type="Proteomes" id="UP000646745">
    <property type="component" value="Unassembled WGS sequence"/>
</dbReference>
<organism evidence="1 2">
    <name type="scientific">Salinicola rhizosphaerae</name>
    <dbReference type="NCBI Taxonomy" id="1443141"/>
    <lineage>
        <taxon>Bacteria</taxon>
        <taxon>Pseudomonadati</taxon>
        <taxon>Pseudomonadota</taxon>
        <taxon>Gammaproteobacteria</taxon>
        <taxon>Oceanospirillales</taxon>
        <taxon>Halomonadaceae</taxon>
        <taxon>Salinicola</taxon>
    </lineage>
</organism>
<protein>
    <recommendedName>
        <fullName evidence="3">MipA/OmpV family protein</fullName>
    </recommendedName>
</protein>
<evidence type="ECO:0008006" key="3">
    <source>
        <dbReference type="Google" id="ProtNLM"/>
    </source>
</evidence>
<keyword evidence="2" id="KW-1185">Reference proteome</keyword>
<proteinExistence type="predicted"/>